<evidence type="ECO:0000313" key="4">
    <source>
        <dbReference type="Proteomes" id="UP000002307"/>
    </source>
</evidence>
<protein>
    <recommendedName>
        <fullName evidence="5">DUF973 family protein</fullName>
    </recommendedName>
</protein>
<name>C3N3S5_SACI3</name>
<accession>C3N3S5</accession>
<reference evidence="2 4" key="1">
    <citation type="journal article" date="2009" name="Proc. Natl. Acad. Sci. U.S.A.">
        <title>Biogeography of the Sulfolobus islandicus pan-genome.</title>
        <authorList>
            <person name="Reno M.L."/>
            <person name="Held N.L."/>
            <person name="Fields C.J."/>
            <person name="Burke P.V."/>
            <person name="Whitaker R.J."/>
        </authorList>
    </citation>
    <scope>NUCLEOTIDE SEQUENCE [LARGE SCALE GENOMIC DNA]</scope>
    <source>
        <strain evidence="2 4">M.16.27</strain>
    </source>
</reference>
<organism evidence="2 4">
    <name type="scientific">Saccharolobus islandicus (strain M.16.27)</name>
    <name type="common">Sulfolobus islandicus</name>
    <dbReference type="NCBI Taxonomy" id="427318"/>
    <lineage>
        <taxon>Archaea</taxon>
        <taxon>Thermoproteota</taxon>
        <taxon>Thermoprotei</taxon>
        <taxon>Sulfolobales</taxon>
        <taxon>Sulfolobaceae</taxon>
        <taxon>Saccharolobus</taxon>
    </lineage>
</organism>
<dbReference type="RefSeq" id="WP_012719290.1">
    <property type="nucleotide sequence ID" value="NC_012632.1"/>
</dbReference>
<dbReference type="EMBL" id="CP001401">
    <property type="protein sequence ID" value="ACP56649.1"/>
    <property type="molecule type" value="Genomic_DNA"/>
</dbReference>
<evidence type="ECO:0000313" key="3">
    <source>
        <dbReference type="EMBL" id="ACP56652.1"/>
    </source>
</evidence>
<proteinExistence type="predicted"/>
<dbReference type="Proteomes" id="UP000002307">
    <property type="component" value="Chromosome"/>
</dbReference>
<dbReference type="KEGG" id="sim:M1627_2812"/>
<feature type="transmembrane region" description="Helical" evidence="1">
    <location>
        <begin position="12"/>
        <end position="41"/>
    </location>
</feature>
<evidence type="ECO:0008006" key="5">
    <source>
        <dbReference type="Google" id="ProtNLM"/>
    </source>
</evidence>
<evidence type="ECO:0000313" key="2">
    <source>
        <dbReference type="EMBL" id="ACP56649.1"/>
    </source>
</evidence>
<sequence>MNMISRRKNAKALSGAVTALILVIASVIIALVVVGFAFGLFGAFTGQGTVTQVGTATLSASSQTLTVTLKNTGAATQVTGALINGNSVSLSNPITISAGQNTYSISLGSSLSSTLQNLVGSTISLTLQLSNGQTVTVSAIVTS</sequence>
<keyword evidence="1" id="KW-0812">Transmembrane</keyword>
<dbReference type="AlphaFoldDB" id="C3N3S5"/>
<dbReference type="HOGENOM" id="CLU_1782570_0_0_2"/>
<gene>
    <name evidence="2" type="ordered locus">M1627_2812</name>
    <name evidence="3" type="ordered locus">M1627_2817</name>
</gene>
<evidence type="ECO:0000256" key="1">
    <source>
        <dbReference type="SAM" id="Phobius"/>
    </source>
</evidence>
<dbReference type="GeneID" id="84060022"/>
<keyword evidence="1" id="KW-1133">Transmembrane helix</keyword>
<dbReference type="EMBL" id="CP001401">
    <property type="protein sequence ID" value="ACP56652.1"/>
    <property type="molecule type" value="Genomic_DNA"/>
</dbReference>
<keyword evidence="1" id="KW-0472">Membrane</keyword>
<dbReference type="KEGG" id="sim:M1627_2817"/>